<accession>T1QE06</accession>
<geneLocation type="mitochondrion" evidence="2"/>
<sequence>MILFYIIISTFYLNFIFYVCWFVIVVSYLYLNFCFKNAARFSLREYTVVLEDIGEKEWSEWEQRSVFTKEELAKMELEENKFIVLKTKMYSNVENKFVDIWVTFLIQQGDKNSLLKRGVYVNIWPFDYRPLFFIRASQFQSAKGKNAKYNDDKESKLLIDPRFLLPIFDAIQLKIETDERNFIKRDKMEINKFLINILAKQEYLIRIENPIQYPPWWDDENEIMDIVNQTLDLLIATMTEIYDQRNNFCSH</sequence>
<protein>
    <submittedName>
        <fullName evidence="2">Uncharacterized protein</fullName>
    </submittedName>
</protein>
<evidence type="ECO:0000256" key="1">
    <source>
        <dbReference type="SAM" id="Phobius"/>
    </source>
</evidence>
<gene>
    <name evidence="2" type="primary">orf251b</name>
</gene>
<keyword evidence="1" id="KW-1133">Transmembrane helix</keyword>
<evidence type="ECO:0000313" key="2">
    <source>
        <dbReference type="EMBL" id="AFZ64081.1"/>
    </source>
</evidence>
<dbReference type="EMBL" id="KC121006">
    <property type="protein sequence ID" value="AFZ64081.1"/>
    <property type="molecule type" value="Genomic_DNA"/>
</dbReference>
<organism evidence="2">
    <name type="scientific">Phalansterium sp. PJK-2012</name>
    <dbReference type="NCBI Taxonomy" id="1267188"/>
    <lineage>
        <taxon>Eukaryota</taxon>
        <taxon>Amoebozoa</taxon>
        <taxon>Evosea</taxon>
        <taxon>Variosea</taxon>
        <taxon>Phalansterium</taxon>
    </lineage>
</organism>
<keyword evidence="2" id="KW-0496">Mitochondrion</keyword>
<dbReference type="AlphaFoldDB" id="T1QE06"/>
<feature type="transmembrane region" description="Helical" evidence="1">
    <location>
        <begin position="6"/>
        <end position="31"/>
    </location>
</feature>
<keyword evidence="1" id="KW-0812">Transmembrane</keyword>
<reference evidence="2" key="1">
    <citation type="journal article" date="2013" name="Protist Genomics">
        <title>The complete mitochondrial genome from an unidentified Phalansterium species.</title>
        <authorList>
            <person name="Pombert J.-F."/>
            <person name="Smirnov A."/>
            <person name="James E.R."/>
            <person name="Janouskovec J."/>
            <person name="Gray M.W."/>
            <person name="Keeling P.J."/>
        </authorList>
    </citation>
    <scope>NUCLEOTIDE SEQUENCE</scope>
    <source>
        <strain evidence="2">UTEX1284</strain>
    </source>
</reference>
<keyword evidence="1" id="KW-0472">Membrane</keyword>
<proteinExistence type="predicted"/>
<name>T1QE06_9EUKA</name>